<reference evidence="1 2" key="1">
    <citation type="submission" date="2014-10" db="EMBL/GenBank/DDBJ databases">
        <title>Genome sequence of Ponticoccus sp. strain UMTAT08 isolated from clonal culture of toxic dinoflagellate Alexandrium tamiyavanichii.</title>
        <authorList>
            <person name="Gan H.Y."/>
            <person name="Muhd D.-D."/>
            <person name="Mohd Noor M.E."/>
            <person name="Yeong Y.S."/>
            <person name="Usup G."/>
        </authorList>
    </citation>
    <scope>NUCLEOTIDE SEQUENCE [LARGE SCALE GENOMIC DNA]</scope>
    <source>
        <strain evidence="1 2">UMTAT08</strain>
    </source>
</reference>
<gene>
    <name evidence="1" type="ORF">OA50_05482</name>
</gene>
<keyword evidence="2" id="KW-1185">Reference proteome</keyword>
<protein>
    <submittedName>
        <fullName evidence="1">Uncharacterized protein</fullName>
    </submittedName>
</protein>
<comment type="caution">
    <text evidence="1">The sequence shown here is derived from an EMBL/GenBank/DDBJ whole genome shotgun (WGS) entry which is preliminary data.</text>
</comment>
<organism evidence="1 2">
    <name type="scientific">Mameliella alba</name>
    <dbReference type="NCBI Taxonomy" id="561184"/>
    <lineage>
        <taxon>Bacteria</taxon>
        <taxon>Pseudomonadati</taxon>
        <taxon>Pseudomonadota</taxon>
        <taxon>Alphaproteobacteria</taxon>
        <taxon>Rhodobacterales</taxon>
        <taxon>Roseobacteraceae</taxon>
        <taxon>Mameliella</taxon>
    </lineage>
</organism>
<evidence type="ECO:0000313" key="2">
    <source>
        <dbReference type="Proteomes" id="UP000030960"/>
    </source>
</evidence>
<accession>A0A0B3S0B7</accession>
<sequence>MTFEYPYAGMILPDVRDLHPEPYLESAAKVLARLDPRPDAKSPTRRQPGRVMGHHLGISVLSEELSDYGPRVVLEVVTADGTPPDETDAARLLSDTVRAALDHSSADILEWFAPDTLIDRDDFIRLRNFVSPRRIGRVDTEIEDALFESAAAAQGICGTLYPKRSKPAEIPNLPAVVAQSAMQRRPSRFGLRRASQMMAVTSLIAVLSTTGQMDYFLRQLLQ</sequence>
<proteinExistence type="predicted"/>
<evidence type="ECO:0000313" key="1">
    <source>
        <dbReference type="EMBL" id="KHQ49961.1"/>
    </source>
</evidence>
<dbReference type="EMBL" id="JSUQ01000034">
    <property type="protein sequence ID" value="KHQ49961.1"/>
    <property type="molecule type" value="Genomic_DNA"/>
</dbReference>
<dbReference type="OrthoDB" id="7831789at2"/>
<dbReference type="GeneID" id="66503399"/>
<dbReference type="RefSeq" id="WP_043146793.1">
    <property type="nucleotide sequence ID" value="NZ_BMGQ01000017.1"/>
</dbReference>
<accession>A0A225PI38</accession>
<name>A0A0B3S0B7_9RHOB</name>
<dbReference type="Proteomes" id="UP000030960">
    <property type="component" value="Unassembled WGS sequence"/>
</dbReference>
<dbReference type="AlphaFoldDB" id="A0A0B3S0B7"/>